<evidence type="ECO:0000313" key="6">
    <source>
        <dbReference type="Proteomes" id="UP000095210"/>
    </source>
</evidence>
<reference evidence="6" key="1">
    <citation type="submission" date="2016-03" db="EMBL/GenBank/DDBJ databases">
        <title>Complete genome sequence of the type strain Actinoalloteichus hymeniacidonis DSM 45092.</title>
        <authorList>
            <person name="Schaffert L."/>
            <person name="Albersmeier A."/>
            <person name="Winkler A."/>
            <person name="Kalinowski J."/>
            <person name="Zotchev S."/>
            <person name="Ruckert C."/>
        </authorList>
    </citation>
    <scope>NUCLEOTIDE SEQUENCE [LARGE SCALE GENOMIC DNA]</scope>
    <source>
        <strain evidence="6">HPA177(T) (DSM 45092(T))</strain>
    </source>
</reference>
<evidence type="ECO:0000256" key="2">
    <source>
        <dbReference type="ARBA" id="ARBA00023002"/>
    </source>
</evidence>
<keyword evidence="2" id="KW-0560">Oxidoreductase</keyword>
<dbReference type="InterPro" id="IPR029479">
    <property type="entry name" value="Nitroreductase"/>
</dbReference>
<dbReference type="PANTHER" id="PTHR43673">
    <property type="entry name" value="NAD(P)H NITROREDUCTASE YDGI-RELATED"/>
    <property type="match status" value="1"/>
</dbReference>
<evidence type="ECO:0000256" key="3">
    <source>
        <dbReference type="SAM" id="MobiDB-lite"/>
    </source>
</evidence>
<evidence type="ECO:0000259" key="4">
    <source>
        <dbReference type="Pfam" id="PF00881"/>
    </source>
</evidence>
<dbReference type="PANTHER" id="PTHR43673:SF10">
    <property type="entry name" value="NADH DEHYDROGENASE_NAD(P)H NITROREDUCTASE XCC3605-RELATED"/>
    <property type="match status" value="1"/>
</dbReference>
<dbReference type="CDD" id="cd02138">
    <property type="entry name" value="TdsD-like"/>
    <property type="match status" value="1"/>
</dbReference>
<dbReference type="Gene3D" id="3.40.109.10">
    <property type="entry name" value="NADH Oxidase"/>
    <property type="match status" value="1"/>
</dbReference>
<dbReference type="KEGG" id="ahm:TL08_01125"/>
<dbReference type="EMBL" id="CP014859">
    <property type="protein sequence ID" value="AOS61067.1"/>
    <property type="molecule type" value="Genomic_DNA"/>
</dbReference>
<sequence>MTESAATSVENSDRRAHTSVPLHPLIADRWSPRNLDATAEFSLDQLRPLFEAARWAPSWGNSQPARYLVGLRGSETFERIASTLTRGNKAWAPASAALVVGIAVVLDEEGHPLPYSEYGLGMATQNLVLQAVAEGMIAHQMAGFDAEAIADAFNLPDSVEPRVTIAIGRLAAPGTGPEDLRERDAQPRKRRGLDELVSGEAWGTPVY</sequence>
<dbReference type="GO" id="GO:0016491">
    <property type="term" value="F:oxidoreductase activity"/>
    <property type="evidence" value="ECO:0007669"/>
    <property type="project" value="UniProtKB-KW"/>
</dbReference>
<evidence type="ECO:0000256" key="1">
    <source>
        <dbReference type="ARBA" id="ARBA00007118"/>
    </source>
</evidence>
<dbReference type="Proteomes" id="UP000095210">
    <property type="component" value="Chromosome"/>
</dbReference>
<dbReference type="InterPro" id="IPR000415">
    <property type="entry name" value="Nitroreductase-like"/>
</dbReference>
<gene>
    <name evidence="5" type="ORF">TL08_01125</name>
</gene>
<dbReference type="Pfam" id="PF00881">
    <property type="entry name" value="Nitroreductase"/>
    <property type="match status" value="1"/>
</dbReference>
<evidence type="ECO:0000313" key="5">
    <source>
        <dbReference type="EMBL" id="AOS61067.1"/>
    </source>
</evidence>
<feature type="region of interest" description="Disordered" evidence="3">
    <location>
        <begin position="174"/>
        <end position="195"/>
    </location>
</feature>
<keyword evidence="6" id="KW-1185">Reference proteome</keyword>
<feature type="domain" description="Nitroreductase" evidence="4">
    <location>
        <begin position="26"/>
        <end position="169"/>
    </location>
</feature>
<feature type="compositionally biased region" description="Basic and acidic residues" evidence="3">
    <location>
        <begin position="178"/>
        <end position="187"/>
    </location>
</feature>
<comment type="similarity">
    <text evidence="1">Belongs to the nitroreductase family.</text>
</comment>
<dbReference type="AlphaFoldDB" id="A0AAC9MWQ4"/>
<proteinExistence type="inferred from homology"/>
<organism evidence="5 6">
    <name type="scientific">Actinoalloteichus hymeniacidonis</name>
    <dbReference type="NCBI Taxonomy" id="340345"/>
    <lineage>
        <taxon>Bacteria</taxon>
        <taxon>Bacillati</taxon>
        <taxon>Actinomycetota</taxon>
        <taxon>Actinomycetes</taxon>
        <taxon>Pseudonocardiales</taxon>
        <taxon>Pseudonocardiaceae</taxon>
        <taxon>Actinoalloteichus</taxon>
    </lineage>
</organism>
<dbReference type="SUPFAM" id="SSF55469">
    <property type="entry name" value="FMN-dependent nitroreductase-like"/>
    <property type="match status" value="1"/>
</dbReference>
<name>A0AAC9MWQ4_9PSEU</name>
<accession>A0AAC9MWQ4</accession>
<protein>
    <submittedName>
        <fullName evidence="5">Nitroreductase</fullName>
    </submittedName>
</protein>